<dbReference type="PANTHER" id="PTHR37300">
    <property type="entry name" value="UPF0291 PROTEIN CBO2609/CLC_2481"/>
    <property type="match status" value="1"/>
</dbReference>
<dbReference type="InterPro" id="IPR009242">
    <property type="entry name" value="DUF896"/>
</dbReference>
<dbReference type="SUPFAM" id="SSF158221">
    <property type="entry name" value="YnzC-like"/>
    <property type="match status" value="1"/>
</dbReference>
<reference evidence="3" key="1">
    <citation type="submission" date="2014-07" db="EMBL/GenBank/DDBJ databases">
        <authorList>
            <person name="Urmite Genomes Urmite Genomes"/>
        </authorList>
    </citation>
    <scope>NUCLEOTIDE SEQUENCE</scope>
    <source>
        <strain evidence="3">13S34_air</strain>
    </source>
</reference>
<accession>A0A078MBD5</accession>
<dbReference type="Gene3D" id="1.10.287.540">
    <property type="entry name" value="Helix hairpin bin"/>
    <property type="match status" value="1"/>
</dbReference>
<proteinExistence type="inferred from homology"/>
<dbReference type="EMBL" id="LN483076">
    <property type="protein sequence ID" value="CEA04683.1"/>
    <property type="molecule type" value="Genomic_DNA"/>
</dbReference>
<evidence type="ECO:0000256" key="2">
    <source>
        <dbReference type="HAMAP-Rule" id="MF_01103"/>
    </source>
</evidence>
<sequence>MLSQEKIARINELSKKSKEGTLTEAEAKERSALRKEYLETFRKSMRSTIENVKVMDEQGNDVTPEKVKLAQAKRKMN</sequence>
<dbReference type="PATRIC" id="fig|1461583.4.peg.2008"/>
<protein>
    <recommendedName>
        <fullName evidence="2">UPF0291 protein BN1050_02086</fullName>
    </recommendedName>
</protein>
<dbReference type="Pfam" id="PF05979">
    <property type="entry name" value="DUF896"/>
    <property type="match status" value="1"/>
</dbReference>
<evidence type="ECO:0000313" key="3">
    <source>
        <dbReference type="EMBL" id="CEA04683.1"/>
    </source>
</evidence>
<dbReference type="HAMAP" id="MF_01103">
    <property type="entry name" value="UPF0291"/>
    <property type="match status" value="1"/>
</dbReference>
<dbReference type="HOGENOM" id="CLU_173137_0_2_9"/>
<dbReference type="GO" id="GO:0005737">
    <property type="term" value="C:cytoplasm"/>
    <property type="evidence" value="ECO:0007669"/>
    <property type="project" value="UniProtKB-SubCell"/>
</dbReference>
<evidence type="ECO:0000256" key="1">
    <source>
        <dbReference type="ARBA" id="ARBA00022490"/>
    </source>
</evidence>
<organism evidence="3">
    <name type="scientific">Metalysinibacillus saudimassiliensis</name>
    <dbReference type="NCBI Taxonomy" id="1461583"/>
    <lineage>
        <taxon>Bacteria</taxon>
        <taxon>Bacillati</taxon>
        <taxon>Bacillota</taxon>
        <taxon>Bacilli</taxon>
        <taxon>Bacillales</taxon>
        <taxon>Caryophanaceae</taxon>
        <taxon>Metalysinibacillus</taxon>
    </lineage>
</organism>
<dbReference type="AlphaFoldDB" id="A0A078MBD5"/>
<dbReference type="PANTHER" id="PTHR37300:SF1">
    <property type="entry name" value="UPF0291 PROTEIN YNZC"/>
    <property type="match status" value="1"/>
</dbReference>
<gene>
    <name evidence="3" type="ORF">BN1050_02086</name>
</gene>
<comment type="similarity">
    <text evidence="2">Belongs to the UPF0291 family.</text>
</comment>
<comment type="subcellular location">
    <subcellularLocation>
        <location evidence="2">Cytoplasm</location>
    </subcellularLocation>
</comment>
<name>A0A078MBD5_9BACL</name>
<keyword evidence="1 2" id="KW-0963">Cytoplasm</keyword>